<keyword evidence="2" id="KW-1185">Reference proteome</keyword>
<organism evidence="1 2">
    <name type="scientific">Vibrio phage 1.169.O._10N.261.52.B1</name>
    <dbReference type="NCBI Taxonomy" id="1881213"/>
    <lineage>
        <taxon>Viruses</taxon>
        <taxon>Duplodnaviria</taxon>
        <taxon>Heunggongvirae</taxon>
        <taxon>Uroviricota</taxon>
        <taxon>Caudoviricetes</taxon>
        <taxon>Schitoviridae</taxon>
        <taxon>Mukerjeevirus</taxon>
        <taxon>Mukerjeevirus mv52B1</taxon>
    </lineage>
</organism>
<name>A0A2I7REH8_9CAUD</name>
<accession>A0A2I7REH8</accession>
<protein>
    <submittedName>
        <fullName evidence="1">Uncharacterized protein</fullName>
    </submittedName>
</protein>
<evidence type="ECO:0000313" key="1">
    <source>
        <dbReference type="EMBL" id="AUR92056.1"/>
    </source>
</evidence>
<proteinExistence type="predicted"/>
<evidence type="ECO:0000313" key="2">
    <source>
        <dbReference type="Proteomes" id="UP000267376"/>
    </source>
</evidence>
<dbReference type="EMBL" id="MG592536">
    <property type="protein sequence ID" value="AUR92056.1"/>
    <property type="molecule type" value="Genomic_DNA"/>
</dbReference>
<dbReference type="Proteomes" id="UP000267376">
    <property type="component" value="Segment"/>
</dbReference>
<gene>
    <name evidence="1" type="ORF">NVP1169O_28</name>
</gene>
<sequence length="69" mass="8591">MIIQFFTWLELNFAWARNPTLQRMLTTYHYTLEWKGKYTGKYYHLKYGLMSDSIREGKYPHPREKRKEK</sequence>
<reference evidence="1 2" key="1">
    <citation type="submission" date="2017-11" db="EMBL/GenBank/DDBJ databases">
        <title>A major lineage of nontailed dsDNA viruses as unrecognized killers of marine bacteria.</title>
        <authorList>
            <person name="Kauffman K.M."/>
            <person name="Hussain F.A."/>
            <person name="Yang J."/>
            <person name="Arevalo P."/>
            <person name="Brown J.M."/>
            <person name="Chang W.K."/>
            <person name="VanInsberghe D."/>
            <person name="Elsherbini J."/>
            <person name="Cutler M.B."/>
            <person name="Kelly L."/>
            <person name="Polz M.F."/>
        </authorList>
    </citation>
    <scope>NUCLEOTIDE SEQUENCE [LARGE SCALE GENOMIC DNA]</scope>
</reference>